<evidence type="ECO:0000256" key="5">
    <source>
        <dbReference type="ARBA" id="ARBA00022801"/>
    </source>
</evidence>
<dbReference type="GO" id="GO:0043171">
    <property type="term" value="P:peptide catabolic process"/>
    <property type="evidence" value="ECO:0007669"/>
    <property type="project" value="TreeGrafter"/>
</dbReference>
<keyword evidence="16" id="KW-1185">Reference proteome</keyword>
<dbReference type="InterPro" id="IPR050344">
    <property type="entry name" value="Peptidase_M1_aminopeptidases"/>
</dbReference>
<dbReference type="FunFam" id="1.10.390.10:FF:000001">
    <property type="entry name" value="Aminopeptidase"/>
    <property type="match status" value="1"/>
</dbReference>
<dbReference type="OrthoDB" id="10031169at2759"/>
<dbReference type="GO" id="GO:0006508">
    <property type="term" value="P:proteolysis"/>
    <property type="evidence" value="ECO:0007669"/>
    <property type="project" value="UniProtKB-KW"/>
</dbReference>
<evidence type="ECO:0000256" key="2">
    <source>
        <dbReference type="ARBA" id="ARBA00022438"/>
    </source>
</evidence>
<dbReference type="Gene3D" id="1.10.390.10">
    <property type="entry name" value="Neutral Protease Domain 2"/>
    <property type="match status" value="1"/>
</dbReference>
<accession>A0A2V1AWQ9</accession>
<evidence type="ECO:0000256" key="6">
    <source>
        <dbReference type="ARBA" id="ARBA00022833"/>
    </source>
</evidence>
<dbReference type="InterPro" id="IPR001930">
    <property type="entry name" value="Peptidase_M1"/>
</dbReference>
<evidence type="ECO:0000256" key="1">
    <source>
        <dbReference type="ARBA" id="ARBA00010136"/>
    </source>
</evidence>
<dbReference type="GO" id="GO:0008270">
    <property type="term" value="F:zinc ion binding"/>
    <property type="evidence" value="ECO:0007669"/>
    <property type="project" value="UniProtKB-UniRule"/>
</dbReference>
<evidence type="ECO:0000256" key="10">
    <source>
        <dbReference type="PIRSR" id="PIRSR634016-4"/>
    </source>
</evidence>
<dbReference type="InterPro" id="IPR027268">
    <property type="entry name" value="Peptidase_M4/M1_CTD_sf"/>
</dbReference>
<dbReference type="Pfam" id="PF17900">
    <property type="entry name" value="Peptidase_M1_N"/>
    <property type="match status" value="1"/>
</dbReference>
<dbReference type="CDD" id="cd09601">
    <property type="entry name" value="M1_APN-Q_like"/>
    <property type="match status" value="1"/>
</dbReference>
<feature type="binding site" evidence="9">
    <location>
        <position position="316"/>
    </location>
    <ligand>
        <name>Zn(2+)</name>
        <dbReference type="ChEBI" id="CHEBI:29105"/>
        <note>catalytic</note>
    </ligand>
</feature>
<dbReference type="PANTHER" id="PTHR11533">
    <property type="entry name" value="PROTEASE M1 ZINC METALLOPROTEASE"/>
    <property type="match status" value="1"/>
</dbReference>
<keyword evidence="6 9" id="KW-0862">Zinc</keyword>
<dbReference type="VEuPathDB" id="FungiDB:CXQ85_005101"/>
<evidence type="ECO:0000256" key="9">
    <source>
        <dbReference type="PIRSR" id="PIRSR634016-3"/>
    </source>
</evidence>
<dbReference type="Gene3D" id="2.60.40.1910">
    <property type="match status" value="1"/>
</dbReference>
<evidence type="ECO:0000256" key="4">
    <source>
        <dbReference type="ARBA" id="ARBA00022723"/>
    </source>
</evidence>
<dbReference type="Pfam" id="PF11838">
    <property type="entry name" value="ERAP1_C"/>
    <property type="match status" value="1"/>
</dbReference>
<feature type="binding site" evidence="9">
    <location>
        <position position="335"/>
    </location>
    <ligand>
        <name>Zn(2+)</name>
        <dbReference type="ChEBI" id="CHEBI:29105"/>
        <note>catalytic</note>
    </ligand>
</feature>
<feature type="active site" description="Proton acceptor" evidence="8">
    <location>
        <position position="313"/>
    </location>
</feature>
<keyword evidence="3 11" id="KW-0645">Protease</keyword>
<dbReference type="InterPro" id="IPR024571">
    <property type="entry name" value="ERAP1-like_C_dom"/>
</dbReference>
<dbReference type="SUPFAM" id="SSF63737">
    <property type="entry name" value="Leukotriene A4 hydrolase N-terminal domain"/>
    <property type="match status" value="1"/>
</dbReference>
<evidence type="ECO:0000259" key="14">
    <source>
        <dbReference type="Pfam" id="PF17900"/>
    </source>
</evidence>
<dbReference type="Gene3D" id="1.25.50.20">
    <property type="match status" value="1"/>
</dbReference>
<dbReference type="SUPFAM" id="SSF55486">
    <property type="entry name" value="Metalloproteases ('zincins'), catalytic domain"/>
    <property type="match status" value="1"/>
</dbReference>
<reference evidence="15 16" key="1">
    <citation type="submission" date="2017-12" db="EMBL/GenBank/DDBJ databases">
        <title>Genome Sequence of a Multidrug-Resistant Candida haemulonii Isolate from a Patient with Chronic Leg Ulcers in Israel.</title>
        <authorList>
            <person name="Chow N.A."/>
            <person name="Gade L."/>
            <person name="Batra D."/>
            <person name="Rowe L.A."/>
            <person name="Ben-Ami R."/>
            <person name="Loparev V.N."/>
            <person name="Litvintseva A.P."/>
        </authorList>
    </citation>
    <scope>NUCLEOTIDE SEQUENCE [LARGE SCALE GENOMIC DNA]</scope>
    <source>
        <strain evidence="15 16">B11899</strain>
    </source>
</reference>
<feature type="domain" description="ERAP1-like C-terminal" evidence="13">
    <location>
        <begin position="531"/>
        <end position="855"/>
    </location>
</feature>
<name>A0A2V1AWQ9_9ASCO</name>
<sequence>MTSELYYEALPPQLKPKHYDVSVYDLNLDNDTYKGEVVIDLDIVEETDELHLHYRDLEIGDIKASVGEKTIEASVASQDQKGEFFVIKFAEKVAPESATVQVSVSFTGTIQTNMAGMYKSSYKEGGATKYMISTQFEATDARRAFPCMDEPALKATFVVHITSDNNYTVLGNTPVEKVQEKGDQKITSFQKTPVMSTYLLAWALGEFEFIEGFTDETYYNDKPLPVRIYTTKGYTKDAELALSLAPKIVDYFSKIFEIKYPLPKLDLLAVHAFSHNAMENWGLITYRSTALLYNPKTSDPEYKQKVAYVVAHEIAHQWFGNLVTMQWWDELWLNEGFATWVGYAAVDYLFPEWDIFSAFVSTSLQTALKLDGLRNSHPIKVPVKNALQIDQLFDQISYLKGASTILMLSAYLGTGTFLKGVAHYLNANKYGNATSLALWKSLSETSGQPVDKMMESWITKIGFPIINVSQENGNLVLKQSRFLNGGDVKPEDDETIWWVPLNAYGDNVEQLGKDFIDQKEDVIEGFKVDGFFKLNQDSQTVVRVDYSKEILSSHILPYFDKLSSKDKVGVIADVASIAISGNEHTNTITFLELVKSIVLDNDKIGESYVAWLELCSRLSTVKTTFSGEDEELGNKVTHFIRQVYSKLAIKLLSEEVDANDVLKTKLKAHILNSAATYQVPEVKQLAHSYFGSWKQSKTIDPALRYFTFSSVLASQDVTEDDVKVVLDEVINPSALDSREVALSALGNISSKGLAKKIIETIIDINIVPVMDAHFLAGNLSKNTVVRDLLWEFIKENYSTLHKLMSTNMVVLDRFIRFTLGNYQSESMAEDVEAFFKDKDVNGFERSLSQVLDYIRINAAWFKRDHALVKEWLTTNNF</sequence>
<keyword evidence="7 11" id="KW-0482">Metalloprotease</keyword>
<dbReference type="RefSeq" id="XP_025343470.1">
    <property type="nucleotide sequence ID" value="XM_025488703.1"/>
</dbReference>
<evidence type="ECO:0000256" key="7">
    <source>
        <dbReference type="ARBA" id="ARBA00023049"/>
    </source>
</evidence>
<dbReference type="PANTHER" id="PTHR11533:SF171">
    <property type="entry name" value="AMINOPEPTIDASE"/>
    <property type="match status" value="1"/>
</dbReference>
<evidence type="ECO:0000259" key="12">
    <source>
        <dbReference type="Pfam" id="PF01433"/>
    </source>
</evidence>
<dbReference type="GO" id="GO:0042277">
    <property type="term" value="F:peptide binding"/>
    <property type="evidence" value="ECO:0007669"/>
    <property type="project" value="TreeGrafter"/>
</dbReference>
<dbReference type="InterPro" id="IPR034016">
    <property type="entry name" value="M1_APN-typ"/>
</dbReference>
<organism evidence="15 16">
    <name type="scientific">Candidozyma haemuli</name>
    <dbReference type="NCBI Taxonomy" id="45357"/>
    <lineage>
        <taxon>Eukaryota</taxon>
        <taxon>Fungi</taxon>
        <taxon>Dikarya</taxon>
        <taxon>Ascomycota</taxon>
        <taxon>Saccharomycotina</taxon>
        <taxon>Pichiomycetes</taxon>
        <taxon>Metschnikowiaceae</taxon>
        <taxon>Candidozyma</taxon>
    </lineage>
</organism>
<evidence type="ECO:0000256" key="3">
    <source>
        <dbReference type="ARBA" id="ARBA00022670"/>
    </source>
</evidence>
<dbReference type="InterPro" id="IPR042097">
    <property type="entry name" value="Aminopeptidase_N-like_N_sf"/>
</dbReference>
<comment type="cofactor">
    <cofactor evidence="9 11">
        <name>Zn(2+)</name>
        <dbReference type="ChEBI" id="CHEBI:29105"/>
    </cofactor>
    <text evidence="9 11">Binds 1 zinc ion per subunit.</text>
</comment>
<feature type="binding site" evidence="9">
    <location>
        <position position="312"/>
    </location>
    <ligand>
        <name>Zn(2+)</name>
        <dbReference type="ChEBI" id="CHEBI:29105"/>
        <note>catalytic</note>
    </ligand>
</feature>
<evidence type="ECO:0000259" key="13">
    <source>
        <dbReference type="Pfam" id="PF11838"/>
    </source>
</evidence>
<dbReference type="EMBL" id="PKFO01000008">
    <property type="protein sequence ID" value="PVH22530.1"/>
    <property type="molecule type" value="Genomic_DNA"/>
</dbReference>
<feature type="domain" description="Aminopeptidase N-like N-terminal" evidence="14">
    <location>
        <begin position="15"/>
        <end position="199"/>
    </location>
</feature>
<keyword evidence="5 11" id="KW-0378">Hydrolase</keyword>
<dbReference type="EC" id="3.4.11.-" evidence="11"/>
<proteinExistence type="inferred from homology"/>
<dbReference type="GO" id="GO:0005737">
    <property type="term" value="C:cytoplasm"/>
    <property type="evidence" value="ECO:0007669"/>
    <property type="project" value="TreeGrafter"/>
</dbReference>
<keyword evidence="2 11" id="KW-0031">Aminopeptidase</keyword>
<dbReference type="STRING" id="45357.A0A2V1AWQ9"/>
<dbReference type="Pfam" id="PF01433">
    <property type="entry name" value="Peptidase_M1"/>
    <property type="match status" value="1"/>
</dbReference>
<dbReference type="InterPro" id="IPR014782">
    <property type="entry name" value="Peptidase_M1_dom"/>
</dbReference>
<dbReference type="GeneID" id="37010431"/>
<keyword evidence="4 9" id="KW-0479">Metal-binding</keyword>
<dbReference type="InterPro" id="IPR045357">
    <property type="entry name" value="Aminopeptidase_N-like_N"/>
</dbReference>
<evidence type="ECO:0000256" key="8">
    <source>
        <dbReference type="PIRSR" id="PIRSR634016-1"/>
    </source>
</evidence>
<comment type="similarity">
    <text evidence="1 11">Belongs to the peptidase M1 family.</text>
</comment>
<evidence type="ECO:0000313" key="15">
    <source>
        <dbReference type="EMBL" id="PVH22530.1"/>
    </source>
</evidence>
<comment type="caution">
    <text evidence="15">The sequence shown here is derived from an EMBL/GenBank/DDBJ whole genome shotgun (WGS) entry which is preliminary data.</text>
</comment>
<protein>
    <recommendedName>
        <fullName evidence="11">Aminopeptidase</fullName>
        <ecNumber evidence="11">3.4.11.-</ecNumber>
    </recommendedName>
</protein>
<feature type="site" description="Transition state stabilizer" evidence="10">
    <location>
        <position position="398"/>
    </location>
</feature>
<evidence type="ECO:0000313" key="16">
    <source>
        <dbReference type="Proteomes" id="UP000244309"/>
    </source>
</evidence>
<dbReference type="Gene3D" id="2.60.40.1730">
    <property type="entry name" value="tricorn interacting facor f3 domain"/>
    <property type="match status" value="1"/>
</dbReference>
<dbReference type="AlphaFoldDB" id="A0A2V1AWQ9"/>
<gene>
    <name evidence="15" type="ORF">CXQ85_005101</name>
</gene>
<dbReference type="PRINTS" id="PR00756">
    <property type="entry name" value="ALADIPTASE"/>
</dbReference>
<feature type="domain" description="Peptidase M1 membrane alanine aminopeptidase" evidence="12">
    <location>
        <begin position="241"/>
        <end position="457"/>
    </location>
</feature>
<evidence type="ECO:0000256" key="11">
    <source>
        <dbReference type="RuleBase" id="RU364040"/>
    </source>
</evidence>
<dbReference type="GO" id="GO:0070006">
    <property type="term" value="F:metalloaminopeptidase activity"/>
    <property type="evidence" value="ECO:0007669"/>
    <property type="project" value="TreeGrafter"/>
</dbReference>
<dbReference type="FunFam" id="2.60.40.1730:FF:000002">
    <property type="entry name" value="Aminopeptidase"/>
    <property type="match status" value="1"/>
</dbReference>
<dbReference type="Proteomes" id="UP000244309">
    <property type="component" value="Unassembled WGS sequence"/>
</dbReference>
<dbReference type="GO" id="GO:0016020">
    <property type="term" value="C:membrane"/>
    <property type="evidence" value="ECO:0007669"/>
    <property type="project" value="TreeGrafter"/>
</dbReference>